<evidence type="ECO:0000256" key="1">
    <source>
        <dbReference type="ARBA" id="ARBA00004141"/>
    </source>
</evidence>
<dbReference type="InterPro" id="IPR039428">
    <property type="entry name" value="NUOK/Mnh_C1-like"/>
</dbReference>
<sequence length="98" mass="10987">MFIFLFIFILSTTIALISLIYNKAFFLSLLIGLESILLNILIFNFCLSHYQGLSFTNAFPIFILTLSAVEASIGISIISLISRNYSTNNIQSLNTLKN</sequence>
<keyword evidence="7" id="KW-0520">NAD</keyword>
<feature type="transmembrane region" description="Helical" evidence="10">
    <location>
        <begin position="25"/>
        <end position="47"/>
    </location>
</feature>
<dbReference type="EMBL" id="ON974984">
    <property type="protein sequence ID" value="WYA84671.1"/>
    <property type="molecule type" value="Genomic_DNA"/>
</dbReference>
<keyword evidence="8 10" id="KW-0472">Membrane</keyword>
<reference evidence="11" key="1">
    <citation type="submission" date="2022-07" db="EMBL/GenBank/DDBJ databases">
        <title>Ophionereis sp WZD_zsw mitochondrion, complete genome.</title>
        <authorList>
            <person name="Deng Z."/>
            <person name="Liao X."/>
        </authorList>
    </citation>
    <scope>NUCLEOTIDE SEQUENCE</scope>
</reference>
<evidence type="ECO:0000256" key="5">
    <source>
        <dbReference type="ARBA" id="ARBA00022967"/>
    </source>
</evidence>
<dbReference type="GO" id="GO:0016020">
    <property type="term" value="C:membrane"/>
    <property type="evidence" value="ECO:0007669"/>
    <property type="project" value="UniProtKB-SubCell"/>
</dbReference>
<geneLocation type="mitochondrion" evidence="11"/>
<protein>
    <recommendedName>
        <fullName evidence="3">NADH-ubiquinone oxidoreductase chain 4L</fullName>
    </recommendedName>
    <alternativeName>
        <fullName evidence="9">NADH dehydrogenase subunit 4L</fullName>
    </alternativeName>
</protein>
<feature type="transmembrane region" description="Helical" evidence="10">
    <location>
        <begin position="59"/>
        <end position="81"/>
    </location>
</feature>
<keyword evidence="4 10" id="KW-0812">Transmembrane</keyword>
<evidence type="ECO:0000256" key="3">
    <source>
        <dbReference type="ARBA" id="ARBA00016612"/>
    </source>
</evidence>
<evidence type="ECO:0000256" key="8">
    <source>
        <dbReference type="ARBA" id="ARBA00023136"/>
    </source>
</evidence>
<evidence type="ECO:0000256" key="6">
    <source>
        <dbReference type="ARBA" id="ARBA00022989"/>
    </source>
</evidence>
<keyword evidence="6 10" id="KW-1133">Transmembrane helix</keyword>
<name>A0AAU6PX82_9ECHI</name>
<evidence type="ECO:0000313" key="11">
    <source>
        <dbReference type="EMBL" id="WYA84671.1"/>
    </source>
</evidence>
<dbReference type="Pfam" id="PF00420">
    <property type="entry name" value="Oxidored_q2"/>
    <property type="match status" value="1"/>
</dbReference>
<accession>A0AAU6PX82</accession>
<evidence type="ECO:0000256" key="2">
    <source>
        <dbReference type="ARBA" id="ARBA00010519"/>
    </source>
</evidence>
<evidence type="ECO:0000256" key="9">
    <source>
        <dbReference type="ARBA" id="ARBA00031586"/>
    </source>
</evidence>
<gene>
    <name evidence="11" type="primary">nad4l</name>
</gene>
<evidence type="ECO:0000256" key="7">
    <source>
        <dbReference type="ARBA" id="ARBA00023027"/>
    </source>
</evidence>
<dbReference type="Gene3D" id="1.10.287.3510">
    <property type="match status" value="1"/>
</dbReference>
<comment type="subcellular location">
    <subcellularLocation>
        <location evidence="1">Membrane</location>
        <topology evidence="1">Multi-pass membrane protein</topology>
    </subcellularLocation>
</comment>
<evidence type="ECO:0000256" key="4">
    <source>
        <dbReference type="ARBA" id="ARBA00022692"/>
    </source>
</evidence>
<keyword evidence="5" id="KW-1278">Translocase</keyword>
<dbReference type="AlphaFoldDB" id="A0AAU6PX82"/>
<evidence type="ECO:0000256" key="10">
    <source>
        <dbReference type="SAM" id="Phobius"/>
    </source>
</evidence>
<keyword evidence="11" id="KW-0496">Mitochondrion</keyword>
<proteinExistence type="inferred from homology"/>
<comment type="similarity">
    <text evidence="2">Belongs to the complex I subunit 4L family.</text>
</comment>
<organism evidence="11">
    <name type="scientific">Ophionereis sp</name>
    <dbReference type="NCBI Taxonomy" id="3135531"/>
    <lineage>
        <taxon>Eukaryota</taxon>
        <taxon>Metazoa</taxon>
        <taxon>Echinodermata</taxon>
        <taxon>Eleutherozoa</taxon>
        <taxon>Asterozoa</taxon>
        <taxon>Ophiuroidea</taxon>
        <taxon>Myophiuroidea</taxon>
        <taxon>Metophiurida</taxon>
        <taxon>Ophintegrida</taxon>
        <taxon>Amphilepidida</taxon>
        <taxon>Ophiurina</taxon>
        <taxon>Gnathophiurina</taxon>
        <taxon>Ophiactoidea</taxon>
        <taxon>Ophionereidae</taxon>
        <taxon>Ophionereis</taxon>
    </lineage>
</organism>